<dbReference type="KEGG" id="sgm:GCM10017557_22390"/>
<gene>
    <name evidence="2" type="ORF">GCM10017557_22390</name>
</gene>
<name>A0A7G1P0E5_9ACTN</name>
<keyword evidence="3" id="KW-1185">Reference proteome</keyword>
<reference evidence="2 3" key="1">
    <citation type="journal article" date="2014" name="Int. J. Syst. Evol. Microbiol.">
        <title>Complete genome sequence of Corynebacterium casei LMG S-19264T (=DSM 44701T), isolated from a smear-ripened cheese.</title>
        <authorList>
            <consortium name="US DOE Joint Genome Institute (JGI-PGF)"/>
            <person name="Walter F."/>
            <person name="Albersmeier A."/>
            <person name="Kalinowski J."/>
            <person name="Ruckert C."/>
        </authorList>
    </citation>
    <scope>NUCLEOTIDE SEQUENCE [LARGE SCALE GENOMIC DNA]</scope>
    <source>
        <strain evidence="2 3">JCM 4677</strain>
    </source>
</reference>
<dbReference type="InterPro" id="IPR025164">
    <property type="entry name" value="Toastrack_DUF4097"/>
</dbReference>
<dbReference type="OrthoDB" id="4080698at2"/>
<feature type="domain" description="DUF4097" evidence="1">
    <location>
        <begin position="124"/>
        <end position="254"/>
    </location>
</feature>
<organism evidence="2 3">
    <name type="scientific">Streptomyces aurantiacus</name>
    <dbReference type="NCBI Taxonomy" id="47760"/>
    <lineage>
        <taxon>Bacteria</taxon>
        <taxon>Bacillati</taxon>
        <taxon>Actinomycetota</taxon>
        <taxon>Actinomycetes</taxon>
        <taxon>Kitasatosporales</taxon>
        <taxon>Streptomycetaceae</taxon>
        <taxon>Streptomyces</taxon>
        <taxon>Streptomyces aurantiacus group</taxon>
    </lineage>
</organism>
<sequence length="257" mass="26087">MTERTLTSQTSGPIVLGMSLPVGDVRVQVLSSVTTARITLHTDDSTGPAADAVNRARTRQDGQALAVEVPEMPGNVMVQSTRGNRIVQSVGTVYGSVTGVTIINGRVVTGGGSNMQTVSPITATVTLPVGSSLAVVSTSADAFVSGDVDRMEFRSVSGDLDAGGVRQLSANTTSGDISVGRVTEQVAAHSVSGDIEVHLYNGRAANLNTTSGDIAVTATGAASGTVSAHSVSGDVRISGARHLSVSANSVSGRVRNR</sequence>
<evidence type="ECO:0000313" key="2">
    <source>
        <dbReference type="EMBL" id="BCL27380.1"/>
    </source>
</evidence>
<proteinExistence type="predicted"/>
<dbReference type="AlphaFoldDB" id="A0A7G1P0E5"/>
<dbReference type="Pfam" id="PF13349">
    <property type="entry name" value="DUF4097"/>
    <property type="match status" value="1"/>
</dbReference>
<accession>A0A7G1P0E5</accession>
<dbReference type="RefSeq" id="WP_055510529.1">
    <property type="nucleotide sequence ID" value="NZ_AP023440.1"/>
</dbReference>
<protein>
    <recommendedName>
        <fullName evidence="1">DUF4097 domain-containing protein</fullName>
    </recommendedName>
</protein>
<dbReference type="Proteomes" id="UP000516444">
    <property type="component" value="Chromosome"/>
</dbReference>
<evidence type="ECO:0000259" key="1">
    <source>
        <dbReference type="Pfam" id="PF13349"/>
    </source>
</evidence>
<evidence type="ECO:0000313" key="3">
    <source>
        <dbReference type="Proteomes" id="UP000516444"/>
    </source>
</evidence>
<dbReference type="EMBL" id="AP023440">
    <property type="protein sequence ID" value="BCL27380.1"/>
    <property type="molecule type" value="Genomic_DNA"/>
</dbReference>